<dbReference type="SUPFAM" id="SSF48239">
    <property type="entry name" value="Terpenoid cyclases/Protein prenyltransferases"/>
    <property type="match status" value="1"/>
</dbReference>
<dbReference type="CDD" id="cd02893">
    <property type="entry name" value="FTase"/>
    <property type="match status" value="1"/>
</dbReference>
<dbReference type="Proteomes" id="UP000053201">
    <property type="component" value="Unassembled WGS sequence"/>
</dbReference>
<keyword evidence="8 9" id="KW-0862">Zinc</keyword>
<dbReference type="GO" id="GO:0005965">
    <property type="term" value="C:protein farnesyltransferase complex"/>
    <property type="evidence" value="ECO:0007669"/>
    <property type="project" value="UniProtKB-UniRule"/>
</dbReference>
<dbReference type="GO" id="GO:0097354">
    <property type="term" value="P:prenylation"/>
    <property type="evidence" value="ECO:0007669"/>
    <property type="project" value="UniProtKB-UniRule"/>
</dbReference>
<organism evidence="11 12">
    <name type="scientific">Spizellomyces punctatus (strain DAOM BR117)</name>
    <dbReference type="NCBI Taxonomy" id="645134"/>
    <lineage>
        <taxon>Eukaryota</taxon>
        <taxon>Fungi</taxon>
        <taxon>Fungi incertae sedis</taxon>
        <taxon>Chytridiomycota</taxon>
        <taxon>Chytridiomycota incertae sedis</taxon>
        <taxon>Chytridiomycetes</taxon>
        <taxon>Spizellomycetales</taxon>
        <taxon>Spizellomycetaceae</taxon>
        <taxon>Spizellomyces</taxon>
    </lineage>
</organism>
<keyword evidence="4 9" id="KW-0637">Prenyltransferase</keyword>
<evidence type="ECO:0000256" key="2">
    <source>
        <dbReference type="ARBA" id="ARBA00012702"/>
    </source>
</evidence>
<evidence type="ECO:0000256" key="7">
    <source>
        <dbReference type="ARBA" id="ARBA00022737"/>
    </source>
</evidence>
<sequence>MLHGLDLLDEPLSQEVASRAVKTLARCQNSTGGFGGGPGQISHVATTYAAVNALAIVGTQEAYDLIDRSALLDWLRRLKQADGSFLMHEGGELDVRGIYCVLATVKLLNIVSPDLAANSEQFIACSQTYEGGIGGIPGVEAHGGYTFCAFAAMELLGKTELLDLDKLSRWLCFRQLAVEKGFQGRTNKLVDGCYSFWQGGAFPLLECALARRDGDEAGKVDLFNREALQEYILICCQGERGGLKDKPDKNPDYYHTCYVLSGLSIAQHRYAWDPVQEDIIVADGERGPVVVGNGQNLLPATHPVHNILPRHVTRIRAHFAQELPDA</sequence>
<evidence type="ECO:0000256" key="1">
    <source>
        <dbReference type="ARBA" id="ARBA00010497"/>
    </source>
</evidence>
<dbReference type="Gene3D" id="1.50.10.20">
    <property type="match status" value="1"/>
</dbReference>
<keyword evidence="7" id="KW-0677">Repeat</keyword>
<evidence type="ECO:0000313" key="12">
    <source>
        <dbReference type="Proteomes" id="UP000053201"/>
    </source>
</evidence>
<reference evidence="11 12" key="1">
    <citation type="submission" date="2009-08" db="EMBL/GenBank/DDBJ databases">
        <title>The Genome Sequence of Spizellomyces punctatus strain DAOM BR117.</title>
        <authorList>
            <consortium name="The Broad Institute Genome Sequencing Platform"/>
            <person name="Russ C."/>
            <person name="Cuomo C."/>
            <person name="Shea T."/>
            <person name="Young S.K."/>
            <person name="Zeng Q."/>
            <person name="Koehrsen M."/>
            <person name="Haas B."/>
            <person name="Borodovsky M."/>
            <person name="Guigo R."/>
            <person name="Alvarado L."/>
            <person name="Berlin A."/>
            <person name="Bochicchio J."/>
            <person name="Borenstein D."/>
            <person name="Chapman S."/>
            <person name="Chen Z."/>
            <person name="Engels R."/>
            <person name="Freedman E."/>
            <person name="Gellesch M."/>
            <person name="Goldberg J."/>
            <person name="Griggs A."/>
            <person name="Gujja S."/>
            <person name="Heiman D."/>
            <person name="Hepburn T."/>
            <person name="Howarth C."/>
            <person name="Jen D."/>
            <person name="Larson L."/>
            <person name="Lewis B."/>
            <person name="Mehta T."/>
            <person name="Park D."/>
            <person name="Pearson M."/>
            <person name="Roberts A."/>
            <person name="Saif S."/>
            <person name="Shenoy N."/>
            <person name="Sisk P."/>
            <person name="Stolte C."/>
            <person name="Sykes S."/>
            <person name="Thomson T."/>
            <person name="Walk T."/>
            <person name="White J."/>
            <person name="Yandava C."/>
            <person name="Burger G."/>
            <person name="Gray M.W."/>
            <person name="Holland P.W.H."/>
            <person name="King N."/>
            <person name="Lang F.B.F."/>
            <person name="Roger A.J."/>
            <person name="Ruiz-Trillo I."/>
            <person name="Lander E."/>
            <person name="Nusbaum C."/>
        </authorList>
    </citation>
    <scope>NUCLEOTIDE SEQUENCE [LARGE SCALE GENOMIC DNA]</scope>
    <source>
        <strain evidence="11 12">DAOM BR117</strain>
    </source>
</reference>
<comment type="function">
    <text evidence="9">Catalyzes the transfer of a farnesyl moiety from farnesyl diphosphate to a cysteine at the fourth position from the C-terminus of several proteins. The beta subunit is responsible for peptide-binding.</text>
</comment>
<proteinExistence type="inferred from homology"/>
<comment type="catalytic activity">
    <reaction evidence="9">
        <text>L-cysteinyl-[protein] + (2E,6E)-farnesyl diphosphate = S-(2E,6E)-farnesyl-L-cysteinyl-[protein] + diphosphate</text>
        <dbReference type="Rhea" id="RHEA:13345"/>
        <dbReference type="Rhea" id="RHEA-COMP:10131"/>
        <dbReference type="Rhea" id="RHEA-COMP:11535"/>
        <dbReference type="ChEBI" id="CHEBI:29950"/>
        <dbReference type="ChEBI" id="CHEBI:33019"/>
        <dbReference type="ChEBI" id="CHEBI:86019"/>
        <dbReference type="ChEBI" id="CHEBI:175763"/>
    </reaction>
</comment>
<feature type="domain" description="Prenyltransferase alpha-alpha toroid" evidence="10">
    <location>
        <begin position="1"/>
        <end position="307"/>
    </location>
</feature>
<evidence type="ECO:0000256" key="6">
    <source>
        <dbReference type="ARBA" id="ARBA00022723"/>
    </source>
</evidence>
<evidence type="ECO:0000313" key="11">
    <source>
        <dbReference type="EMBL" id="KND04532.1"/>
    </source>
</evidence>
<dbReference type="EMBL" id="KQ257450">
    <property type="protein sequence ID" value="KND04532.1"/>
    <property type="molecule type" value="Genomic_DNA"/>
</dbReference>
<keyword evidence="6 9" id="KW-0479">Metal-binding</keyword>
<comment type="similarity">
    <text evidence="1 9">Belongs to the protein prenyltransferase subunit beta family.</text>
</comment>
<keyword evidence="12" id="KW-1185">Reference proteome</keyword>
<keyword evidence="5 9" id="KW-0808">Transferase</keyword>
<comment type="cofactor">
    <cofactor evidence="9">
        <name>Zn(2+)</name>
        <dbReference type="ChEBI" id="CHEBI:29105"/>
    </cofactor>
    <text evidence="9">Binds 1 zinc ion per subunit.</text>
</comment>
<dbReference type="PANTHER" id="PTHR11774">
    <property type="entry name" value="GERANYLGERANYL TRANSFERASE TYPE BETA SUBUNIT"/>
    <property type="match status" value="1"/>
</dbReference>
<evidence type="ECO:0000256" key="5">
    <source>
        <dbReference type="ARBA" id="ARBA00022679"/>
    </source>
</evidence>
<dbReference type="InterPro" id="IPR026872">
    <property type="entry name" value="FTB"/>
</dbReference>
<name>A0A0L0HTW3_SPIPD</name>
<dbReference type="InterPro" id="IPR008930">
    <property type="entry name" value="Terpenoid_cyclase/PrenylTrfase"/>
</dbReference>
<accession>A0A0L0HTW3</accession>
<evidence type="ECO:0000256" key="8">
    <source>
        <dbReference type="ARBA" id="ARBA00022833"/>
    </source>
</evidence>
<dbReference type="Pfam" id="PF00432">
    <property type="entry name" value="Prenyltrans"/>
    <property type="match status" value="1"/>
</dbReference>
<dbReference type="RefSeq" id="XP_016612571.1">
    <property type="nucleotide sequence ID" value="XM_016748590.1"/>
</dbReference>
<evidence type="ECO:0000259" key="10">
    <source>
        <dbReference type="Pfam" id="PF00432"/>
    </source>
</evidence>
<gene>
    <name evidence="11" type="ORF">SPPG_00259</name>
</gene>
<dbReference type="InterPro" id="IPR045089">
    <property type="entry name" value="PGGT1B-like"/>
</dbReference>
<dbReference type="AlphaFoldDB" id="A0A0L0HTW3"/>
<dbReference type="EC" id="2.5.1.58" evidence="2 9"/>
<comment type="subunit">
    <text evidence="9">Heterodimer of an alpha and a beta subunit.</text>
</comment>
<dbReference type="GO" id="GO:0008270">
    <property type="term" value="F:zinc ion binding"/>
    <property type="evidence" value="ECO:0007669"/>
    <property type="project" value="UniProtKB-UniRule"/>
</dbReference>
<evidence type="ECO:0000256" key="4">
    <source>
        <dbReference type="ARBA" id="ARBA00022602"/>
    </source>
</evidence>
<dbReference type="VEuPathDB" id="FungiDB:SPPG_00259"/>
<evidence type="ECO:0000256" key="9">
    <source>
        <dbReference type="RuleBase" id="RU365056"/>
    </source>
</evidence>
<dbReference type="GO" id="GO:0004660">
    <property type="term" value="F:protein farnesyltransferase activity"/>
    <property type="evidence" value="ECO:0007669"/>
    <property type="project" value="UniProtKB-UniRule"/>
</dbReference>
<dbReference type="OrthoDB" id="10261146at2759"/>
<evidence type="ECO:0000256" key="3">
    <source>
        <dbReference type="ARBA" id="ARBA00015798"/>
    </source>
</evidence>
<dbReference type="InterPro" id="IPR001330">
    <property type="entry name" value="Prenyltrans"/>
</dbReference>
<dbReference type="GeneID" id="27684000"/>
<protein>
    <recommendedName>
        <fullName evidence="3 9">Protein farnesyltransferase subunit beta</fullName>
        <shortName evidence="9">FTase-beta</shortName>
        <ecNumber evidence="2 9">2.5.1.58</ecNumber>
    </recommendedName>
</protein>
<dbReference type="PANTHER" id="PTHR11774:SF6">
    <property type="entry name" value="PROTEIN FARNESYLTRANSFERASE SUBUNIT BETA"/>
    <property type="match status" value="1"/>
</dbReference>